<dbReference type="InterPro" id="IPR036047">
    <property type="entry name" value="F-box-like_dom_sf"/>
</dbReference>
<protein>
    <recommendedName>
        <fullName evidence="1">F-box domain-containing protein</fullName>
    </recommendedName>
</protein>
<dbReference type="PROSITE" id="PS50181">
    <property type="entry name" value="FBOX"/>
    <property type="match status" value="1"/>
</dbReference>
<dbReference type="SMART" id="SM00256">
    <property type="entry name" value="FBOX"/>
    <property type="match status" value="1"/>
</dbReference>
<dbReference type="Proteomes" id="UP000076154">
    <property type="component" value="Unassembled WGS sequence"/>
</dbReference>
<proteinExistence type="predicted"/>
<sequence>MPLTLLPLEVLTEIAKEVDWKTILTLRKTCRLLYQTSKIHTVWAHMYFQHLNASPATLRTEEPLDCYSAVELERYVLRRASADLAWKAEHPKPTRSCSIHHPWDRLCLVPGGRWLLTGSKTPSSVLVYDLDLPDPTPSILLEEAGLYEPQEVGNICVDLDDQAPTLTFNMALSPANHRDTATSVLQVHIWRVTLINHGRNARLAAHHVKSFEAQGFDRIVALALHGPLLARGIITGAALHRFTYYEVFDWTKSTSSLHRKRTIFTKESHTDQIQFLPGDRLVIMYLHALIIYDISTLEDTSDSGAQLMELDPTECLWRLPYGDRKLSTGKLSRPVSDAHATYFGFKWSSGGCTLSRVAIPHDVSQPPAFITLAVFRAETVYSITLGYEKGVISYQDRVCTVNFKWDGRCAIGIDMHDSSALEFPCNDLADFYLDEQSGRIIQDVGRGWVTVLDMAYV</sequence>
<reference evidence="2" key="1">
    <citation type="submission" date="2018-04" db="EMBL/GenBank/DDBJ databases">
        <title>Whole genome sequencing of Hypsizygus marmoreus.</title>
        <authorList>
            <person name="Choi I.-G."/>
            <person name="Min B."/>
            <person name="Kim J.-G."/>
            <person name="Kim S."/>
            <person name="Oh Y.-L."/>
            <person name="Kong W.-S."/>
            <person name="Park H."/>
            <person name="Jeong J."/>
            <person name="Song E.-S."/>
        </authorList>
    </citation>
    <scope>NUCLEOTIDE SEQUENCE [LARGE SCALE GENOMIC DNA]</scope>
    <source>
        <strain evidence="2">51987-8</strain>
    </source>
</reference>
<dbReference type="OrthoDB" id="3059014at2759"/>
<accession>A0A369J2C5</accession>
<evidence type="ECO:0000313" key="3">
    <source>
        <dbReference type="Proteomes" id="UP000076154"/>
    </source>
</evidence>
<evidence type="ECO:0000259" key="1">
    <source>
        <dbReference type="PROSITE" id="PS50181"/>
    </source>
</evidence>
<keyword evidence="3" id="KW-1185">Reference proteome</keyword>
<comment type="caution">
    <text evidence="2">The sequence shown here is derived from an EMBL/GenBank/DDBJ whole genome shotgun (WGS) entry which is preliminary data.</text>
</comment>
<organism evidence="2 3">
    <name type="scientific">Hypsizygus marmoreus</name>
    <name type="common">White beech mushroom</name>
    <name type="synonym">Agaricus marmoreus</name>
    <dbReference type="NCBI Taxonomy" id="39966"/>
    <lineage>
        <taxon>Eukaryota</taxon>
        <taxon>Fungi</taxon>
        <taxon>Dikarya</taxon>
        <taxon>Basidiomycota</taxon>
        <taxon>Agaricomycotina</taxon>
        <taxon>Agaricomycetes</taxon>
        <taxon>Agaricomycetidae</taxon>
        <taxon>Agaricales</taxon>
        <taxon>Tricholomatineae</taxon>
        <taxon>Lyophyllaceae</taxon>
        <taxon>Hypsizygus</taxon>
    </lineage>
</organism>
<dbReference type="InParanoid" id="A0A369J2C5"/>
<dbReference type="InterPro" id="IPR001810">
    <property type="entry name" value="F-box_dom"/>
</dbReference>
<gene>
    <name evidence="2" type="ORF">Hypma_004715</name>
</gene>
<name>A0A369J2C5_HYPMA</name>
<evidence type="ECO:0000313" key="2">
    <source>
        <dbReference type="EMBL" id="RDB15300.1"/>
    </source>
</evidence>
<dbReference type="EMBL" id="LUEZ02000184">
    <property type="protein sequence ID" value="RDB15300.1"/>
    <property type="molecule type" value="Genomic_DNA"/>
</dbReference>
<dbReference type="AlphaFoldDB" id="A0A369J2C5"/>
<feature type="domain" description="F-box" evidence="1">
    <location>
        <begin position="1"/>
        <end position="46"/>
    </location>
</feature>
<dbReference type="SUPFAM" id="SSF81383">
    <property type="entry name" value="F-box domain"/>
    <property type="match status" value="1"/>
</dbReference>